<protein>
    <submittedName>
        <fullName evidence="2">Uncharacterized protein</fullName>
    </submittedName>
</protein>
<evidence type="ECO:0000313" key="2">
    <source>
        <dbReference type="EMBL" id="KAG7388594.1"/>
    </source>
</evidence>
<dbReference type="AlphaFoldDB" id="A0A8T1W8P8"/>
<feature type="transmembrane region" description="Helical" evidence="1">
    <location>
        <begin position="70"/>
        <end position="90"/>
    </location>
</feature>
<dbReference type="EMBL" id="JAGDFM010000057">
    <property type="protein sequence ID" value="KAG7388594.1"/>
    <property type="molecule type" value="Genomic_DNA"/>
</dbReference>
<comment type="caution">
    <text evidence="2">The sequence shown here is derived from an EMBL/GenBank/DDBJ whole genome shotgun (WGS) entry which is preliminary data.</text>
</comment>
<sequence>MGTLAVAQQVTSPIARGRPSLRPSSACGWTSRWTCSQTPAMLLVADFAGDRQTLGRSSDLGPDAGLTLRYFIGMLCVVKVVCVAVAVFFGKETPLLETDY</sequence>
<dbReference type="Proteomes" id="UP000694044">
    <property type="component" value="Unassembled WGS sequence"/>
</dbReference>
<keyword evidence="1" id="KW-1133">Transmembrane helix</keyword>
<keyword evidence="3" id="KW-1185">Reference proteome</keyword>
<proteinExistence type="predicted"/>
<keyword evidence="1" id="KW-0812">Transmembrane</keyword>
<name>A0A8T1W8P8_9STRA</name>
<keyword evidence="1" id="KW-0472">Membrane</keyword>
<organism evidence="2 3">
    <name type="scientific">Phytophthora pseudosyringae</name>
    <dbReference type="NCBI Taxonomy" id="221518"/>
    <lineage>
        <taxon>Eukaryota</taxon>
        <taxon>Sar</taxon>
        <taxon>Stramenopiles</taxon>
        <taxon>Oomycota</taxon>
        <taxon>Peronosporomycetes</taxon>
        <taxon>Peronosporales</taxon>
        <taxon>Peronosporaceae</taxon>
        <taxon>Phytophthora</taxon>
    </lineage>
</organism>
<evidence type="ECO:0000256" key="1">
    <source>
        <dbReference type="SAM" id="Phobius"/>
    </source>
</evidence>
<gene>
    <name evidence="2" type="ORF">PHYPSEUDO_012085</name>
</gene>
<reference evidence="2" key="1">
    <citation type="submission" date="2021-02" db="EMBL/GenBank/DDBJ databases">
        <authorList>
            <person name="Palmer J.M."/>
        </authorList>
    </citation>
    <scope>NUCLEOTIDE SEQUENCE</scope>
    <source>
        <strain evidence="2">SCRP734</strain>
    </source>
</reference>
<evidence type="ECO:0000313" key="3">
    <source>
        <dbReference type="Proteomes" id="UP000694044"/>
    </source>
</evidence>
<accession>A0A8T1W8P8</accession>